<evidence type="ECO:0000313" key="2">
    <source>
        <dbReference type="Proteomes" id="UP001177021"/>
    </source>
</evidence>
<gene>
    <name evidence="1" type="ORF">MILVUS5_LOCUS4095</name>
</gene>
<evidence type="ECO:0000313" key="1">
    <source>
        <dbReference type="EMBL" id="CAJ2632900.1"/>
    </source>
</evidence>
<accession>A0ACB0ILR6</accession>
<comment type="caution">
    <text evidence="1">The sequence shown here is derived from an EMBL/GenBank/DDBJ whole genome shotgun (WGS) entry which is preliminary data.</text>
</comment>
<dbReference type="EMBL" id="CASHSV030000001">
    <property type="protein sequence ID" value="CAJ2632900.1"/>
    <property type="molecule type" value="Genomic_DNA"/>
</dbReference>
<protein>
    <submittedName>
        <fullName evidence="1">Uncharacterized protein</fullName>
    </submittedName>
</protein>
<name>A0ACB0ILR6_TRIPR</name>
<keyword evidence="2" id="KW-1185">Reference proteome</keyword>
<dbReference type="Proteomes" id="UP001177021">
    <property type="component" value="Unassembled WGS sequence"/>
</dbReference>
<organism evidence="1 2">
    <name type="scientific">Trifolium pratense</name>
    <name type="common">Red clover</name>
    <dbReference type="NCBI Taxonomy" id="57577"/>
    <lineage>
        <taxon>Eukaryota</taxon>
        <taxon>Viridiplantae</taxon>
        <taxon>Streptophyta</taxon>
        <taxon>Embryophyta</taxon>
        <taxon>Tracheophyta</taxon>
        <taxon>Spermatophyta</taxon>
        <taxon>Magnoliopsida</taxon>
        <taxon>eudicotyledons</taxon>
        <taxon>Gunneridae</taxon>
        <taxon>Pentapetalae</taxon>
        <taxon>rosids</taxon>
        <taxon>fabids</taxon>
        <taxon>Fabales</taxon>
        <taxon>Fabaceae</taxon>
        <taxon>Papilionoideae</taxon>
        <taxon>50 kb inversion clade</taxon>
        <taxon>NPAAA clade</taxon>
        <taxon>Hologalegina</taxon>
        <taxon>IRL clade</taxon>
        <taxon>Trifolieae</taxon>
        <taxon>Trifolium</taxon>
    </lineage>
</organism>
<reference evidence="1" key="1">
    <citation type="submission" date="2023-10" db="EMBL/GenBank/DDBJ databases">
        <authorList>
            <person name="Rodriguez Cubillos JULIANA M."/>
            <person name="De Vega J."/>
        </authorList>
    </citation>
    <scope>NUCLEOTIDE SEQUENCE</scope>
</reference>
<sequence>MRGVLPHQEGVSCVWCNCRLETSTHLFLQAKSGVLGEVYRFFFTFDHMNLKRGHRLTVIAKMACWPWPSKIFLPSLESVLVF</sequence>
<proteinExistence type="predicted"/>